<organism evidence="2 3">
    <name type="scientific">Rohdeia mirabilis</name>
    <dbReference type="NCBI Taxonomy" id="2528008"/>
    <lineage>
        <taxon>Bacteria</taxon>
        <taxon>Pseudomonadati</taxon>
        <taxon>Planctomycetota</taxon>
        <taxon>Planctomycetia</taxon>
        <taxon>Planctomycetia incertae sedis</taxon>
        <taxon>Rohdeia</taxon>
    </lineage>
</organism>
<name>A0A518CX93_9BACT</name>
<dbReference type="InterPro" id="IPR036390">
    <property type="entry name" value="WH_DNA-bd_sf"/>
</dbReference>
<dbReference type="SMART" id="SM00418">
    <property type="entry name" value="HTH_ARSR"/>
    <property type="match status" value="1"/>
</dbReference>
<accession>A0A518CX93</accession>
<dbReference type="CDD" id="cd00090">
    <property type="entry name" value="HTH_ARSR"/>
    <property type="match status" value="1"/>
</dbReference>
<sequence length="189" mass="21312">MPSSKEIRVDASRQVRALASPLRQRFVDVLTSEGPCSVRDVAERLGKPPATLYYHLRLLEDAGIVRTVGERATGKRPEMLYEAISTRFRVDNASGDRAWQNELERYVRVHLRDVERAIAAQVEDPSYSRDDPAPLMHFRAVQLRLNEQDRRELAARVEALTAFLIEADGRAGVDEVPLSFALAMAPSRD</sequence>
<evidence type="ECO:0000259" key="1">
    <source>
        <dbReference type="SMART" id="SM00418"/>
    </source>
</evidence>
<dbReference type="InterPro" id="IPR011991">
    <property type="entry name" value="ArsR-like_HTH"/>
</dbReference>
<dbReference type="AlphaFoldDB" id="A0A518CX93"/>
<dbReference type="Proteomes" id="UP000319342">
    <property type="component" value="Chromosome"/>
</dbReference>
<dbReference type="InterPro" id="IPR001845">
    <property type="entry name" value="HTH_ArsR_DNA-bd_dom"/>
</dbReference>
<evidence type="ECO:0000313" key="3">
    <source>
        <dbReference type="Proteomes" id="UP000319342"/>
    </source>
</evidence>
<dbReference type="InterPro" id="IPR036388">
    <property type="entry name" value="WH-like_DNA-bd_sf"/>
</dbReference>
<dbReference type="EMBL" id="CP036290">
    <property type="protein sequence ID" value="QDU83840.1"/>
    <property type="molecule type" value="Genomic_DNA"/>
</dbReference>
<dbReference type="Pfam" id="PF12840">
    <property type="entry name" value="HTH_20"/>
    <property type="match status" value="1"/>
</dbReference>
<proteinExistence type="predicted"/>
<protein>
    <recommendedName>
        <fullName evidence="1">HTH arsR-type domain-containing protein</fullName>
    </recommendedName>
</protein>
<dbReference type="RefSeq" id="WP_145184271.1">
    <property type="nucleotide sequence ID" value="NZ_CP036290.1"/>
</dbReference>
<gene>
    <name evidence="2" type="ORF">Pla163_09410</name>
</gene>
<evidence type="ECO:0000313" key="2">
    <source>
        <dbReference type="EMBL" id="QDU83840.1"/>
    </source>
</evidence>
<dbReference type="GO" id="GO:0003700">
    <property type="term" value="F:DNA-binding transcription factor activity"/>
    <property type="evidence" value="ECO:0007669"/>
    <property type="project" value="InterPro"/>
</dbReference>
<reference evidence="2 3" key="1">
    <citation type="submission" date="2019-02" db="EMBL/GenBank/DDBJ databases">
        <title>Deep-cultivation of Planctomycetes and their phenomic and genomic characterization uncovers novel biology.</title>
        <authorList>
            <person name="Wiegand S."/>
            <person name="Jogler M."/>
            <person name="Boedeker C."/>
            <person name="Pinto D."/>
            <person name="Vollmers J."/>
            <person name="Rivas-Marin E."/>
            <person name="Kohn T."/>
            <person name="Peeters S.H."/>
            <person name="Heuer A."/>
            <person name="Rast P."/>
            <person name="Oberbeckmann S."/>
            <person name="Bunk B."/>
            <person name="Jeske O."/>
            <person name="Meyerdierks A."/>
            <person name="Storesund J.E."/>
            <person name="Kallscheuer N."/>
            <person name="Luecker S."/>
            <person name="Lage O.M."/>
            <person name="Pohl T."/>
            <person name="Merkel B.J."/>
            <person name="Hornburger P."/>
            <person name="Mueller R.-W."/>
            <person name="Bruemmer F."/>
            <person name="Labrenz M."/>
            <person name="Spormann A.M."/>
            <person name="Op den Camp H."/>
            <person name="Overmann J."/>
            <person name="Amann R."/>
            <person name="Jetten M.S.M."/>
            <person name="Mascher T."/>
            <person name="Medema M.H."/>
            <person name="Devos D.P."/>
            <person name="Kaster A.-K."/>
            <person name="Ovreas L."/>
            <person name="Rohde M."/>
            <person name="Galperin M.Y."/>
            <person name="Jogler C."/>
        </authorList>
    </citation>
    <scope>NUCLEOTIDE SEQUENCE [LARGE SCALE GENOMIC DNA]</scope>
    <source>
        <strain evidence="2 3">Pla163</strain>
    </source>
</reference>
<dbReference type="Gene3D" id="1.10.10.10">
    <property type="entry name" value="Winged helix-like DNA-binding domain superfamily/Winged helix DNA-binding domain"/>
    <property type="match status" value="1"/>
</dbReference>
<keyword evidence="3" id="KW-1185">Reference proteome</keyword>
<dbReference type="SUPFAM" id="SSF46785">
    <property type="entry name" value="Winged helix' DNA-binding domain"/>
    <property type="match status" value="1"/>
</dbReference>
<feature type="domain" description="HTH arsR-type" evidence="1">
    <location>
        <begin position="13"/>
        <end position="123"/>
    </location>
</feature>
<dbReference type="OrthoDB" id="9800150at2"/>